<feature type="binding site" evidence="12">
    <location>
        <position position="388"/>
    </location>
    <ligand>
        <name>Zn(2+)</name>
        <dbReference type="ChEBI" id="CHEBI:29105"/>
    </ligand>
</feature>
<keyword evidence="9 12" id="KW-0234">DNA repair</keyword>
<keyword evidence="2 12" id="KW-0436">Ligase</keyword>
<dbReference type="InterPro" id="IPR003583">
    <property type="entry name" value="Hlx-hairpin-Hlx_DNA-bd_motif"/>
</dbReference>
<dbReference type="SUPFAM" id="SSF52113">
    <property type="entry name" value="BRCT domain"/>
    <property type="match status" value="1"/>
</dbReference>
<keyword evidence="7 12" id="KW-0460">Magnesium</keyword>
<evidence type="ECO:0000256" key="6">
    <source>
        <dbReference type="ARBA" id="ARBA00022833"/>
    </source>
</evidence>
<evidence type="ECO:0000256" key="8">
    <source>
        <dbReference type="ARBA" id="ARBA00023027"/>
    </source>
</evidence>
<gene>
    <name evidence="12" type="primary">ligA</name>
    <name evidence="14" type="ORF">SAMN02745190_01433</name>
</gene>
<evidence type="ECO:0000256" key="5">
    <source>
        <dbReference type="ARBA" id="ARBA00022763"/>
    </source>
</evidence>
<dbReference type="GO" id="GO:0003677">
    <property type="term" value="F:DNA binding"/>
    <property type="evidence" value="ECO:0007669"/>
    <property type="project" value="InterPro"/>
</dbReference>
<reference evidence="14 15" key="1">
    <citation type="submission" date="2016-11" db="EMBL/GenBank/DDBJ databases">
        <authorList>
            <person name="Jaros S."/>
            <person name="Januszkiewicz K."/>
            <person name="Wedrychowicz H."/>
        </authorList>
    </citation>
    <scope>NUCLEOTIDE SEQUENCE [LARGE SCALE GENOMIC DNA]</scope>
    <source>
        <strain evidence="14 15">DSM 10502</strain>
    </source>
</reference>
<dbReference type="InterPro" id="IPR004150">
    <property type="entry name" value="NAD_DNA_ligase_OB"/>
</dbReference>
<dbReference type="EMBL" id="FQUG01000005">
    <property type="protein sequence ID" value="SHE91093.1"/>
    <property type="molecule type" value="Genomic_DNA"/>
</dbReference>
<dbReference type="InterPro" id="IPR001679">
    <property type="entry name" value="DNA_ligase"/>
</dbReference>
<evidence type="ECO:0000256" key="9">
    <source>
        <dbReference type="ARBA" id="ARBA00023204"/>
    </source>
</evidence>
<evidence type="ECO:0000256" key="10">
    <source>
        <dbReference type="ARBA" id="ARBA00023211"/>
    </source>
</evidence>
<dbReference type="InterPro" id="IPR012340">
    <property type="entry name" value="NA-bd_OB-fold"/>
</dbReference>
<feature type="binding site" evidence="12">
    <location>
        <position position="372"/>
    </location>
    <ligand>
        <name>Zn(2+)</name>
        <dbReference type="ChEBI" id="CHEBI:29105"/>
    </ligand>
</feature>
<dbReference type="GO" id="GO:0006281">
    <property type="term" value="P:DNA repair"/>
    <property type="evidence" value="ECO:0007669"/>
    <property type="project" value="UniProtKB-KW"/>
</dbReference>
<evidence type="ECO:0000313" key="14">
    <source>
        <dbReference type="EMBL" id="SHE91093.1"/>
    </source>
</evidence>
<feature type="binding site" evidence="12">
    <location>
        <position position="93"/>
    </location>
    <ligand>
        <name>NAD(+)</name>
        <dbReference type="ChEBI" id="CHEBI:57540"/>
    </ligand>
</feature>
<keyword evidence="6 12" id="KW-0862">Zinc</keyword>
<feature type="binding site" evidence="12">
    <location>
        <position position="259"/>
    </location>
    <ligand>
        <name>NAD(+)</name>
        <dbReference type="ChEBI" id="CHEBI:57540"/>
    </ligand>
</feature>
<evidence type="ECO:0000256" key="4">
    <source>
        <dbReference type="ARBA" id="ARBA00022723"/>
    </source>
</evidence>
<feature type="binding site" evidence="12">
    <location>
        <begin position="68"/>
        <end position="69"/>
    </location>
    <ligand>
        <name>NAD(+)</name>
        <dbReference type="ChEBI" id="CHEBI:57540"/>
    </ligand>
</feature>
<dbReference type="STRING" id="1123243.SAMN02745190_01433"/>
<dbReference type="InterPro" id="IPR001357">
    <property type="entry name" value="BRCT_dom"/>
</dbReference>
<dbReference type="SMART" id="SM00278">
    <property type="entry name" value="HhH1"/>
    <property type="match status" value="4"/>
</dbReference>
<keyword evidence="4 12" id="KW-0479">Metal-binding</keyword>
<dbReference type="OrthoDB" id="9759736at2"/>
<dbReference type="CDD" id="cd17748">
    <property type="entry name" value="BRCT_DNA_ligase_like"/>
    <property type="match status" value="1"/>
</dbReference>
<name>A0A1M4XCF7_9FIRM</name>
<dbReference type="Gene3D" id="3.30.470.30">
    <property type="entry name" value="DNA ligase/mRNA capping enzyme"/>
    <property type="match status" value="1"/>
</dbReference>
<dbReference type="Gene3D" id="1.10.287.610">
    <property type="entry name" value="Helix hairpin bin"/>
    <property type="match status" value="1"/>
</dbReference>
<feature type="active site" description="N6-AMP-lysine intermediate" evidence="12">
    <location>
        <position position="95"/>
    </location>
</feature>
<comment type="cofactor">
    <cofactor evidence="12">
        <name>Mg(2+)</name>
        <dbReference type="ChEBI" id="CHEBI:18420"/>
    </cofactor>
    <cofactor evidence="12">
        <name>Mn(2+)</name>
        <dbReference type="ChEBI" id="CHEBI:29035"/>
    </cofactor>
</comment>
<evidence type="ECO:0000256" key="11">
    <source>
        <dbReference type="ARBA" id="ARBA00034005"/>
    </source>
</evidence>
<feature type="binding site" evidence="12">
    <location>
        <position position="116"/>
    </location>
    <ligand>
        <name>NAD(+)</name>
        <dbReference type="ChEBI" id="CHEBI:57540"/>
    </ligand>
</feature>
<dbReference type="Gene3D" id="3.40.50.10190">
    <property type="entry name" value="BRCT domain"/>
    <property type="match status" value="1"/>
</dbReference>
<comment type="function">
    <text evidence="1 12">DNA ligase that catalyzes the formation of phosphodiester linkages between 5'-phosphoryl and 3'-hydroxyl groups in double-stranded DNA using NAD as a coenzyme and as the energy source for the reaction. It is essential for DNA replication and repair of damaged DNA.</text>
</comment>
<dbReference type="EC" id="6.5.1.2" evidence="12"/>
<keyword evidence="10 12" id="KW-0464">Manganese</keyword>
<feature type="domain" description="BRCT" evidence="13">
    <location>
        <begin position="554"/>
        <end position="632"/>
    </location>
</feature>
<dbReference type="InterPro" id="IPR013839">
    <property type="entry name" value="DNAligase_adenylation"/>
</dbReference>
<feature type="binding site" evidence="12">
    <location>
        <position position="375"/>
    </location>
    <ligand>
        <name>Zn(2+)</name>
        <dbReference type="ChEBI" id="CHEBI:29105"/>
    </ligand>
</feature>
<dbReference type="Pfam" id="PF03120">
    <property type="entry name" value="OB_DNA_ligase"/>
    <property type="match status" value="1"/>
</dbReference>
<dbReference type="InterPro" id="IPR036420">
    <property type="entry name" value="BRCT_dom_sf"/>
</dbReference>
<dbReference type="GO" id="GO:0046872">
    <property type="term" value="F:metal ion binding"/>
    <property type="evidence" value="ECO:0007669"/>
    <property type="project" value="UniProtKB-KW"/>
</dbReference>
<keyword evidence="8 12" id="KW-0520">NAD</keyword>
<protein>
    <recommendedName>
        <fullName evidence="12">DNA ligase</fullName>
        <ecNumber evidence="12">6.5.1.2</ecNumber>
    </recommendedName>
    <alternativeName>
        <fullName evidence="12">Polydeoxyribonucleotide synthase [NAD(+)]</fullName>
    </alternativeName>
</protein>
<comment type="catalytic activity">
    <reaction evidence="11 12">
        <text>NAD(+) + (deoxyribonucleotide)n-3'-hydroxyl + 5'-phospho-(deoxyribonucleotide)m = (deoxyribonucleotide)n+m + AMP + beta-nicotinamide D-nucleotide.</text>
        <dbReference type="EC" id="6.5.1.2"/>
    </reaction>
</comment>
<dbReference type="Gene3D" id="2.40.50.140">
    <property type="entry name" value="Nucleic acid-binding proteins"/>
    <property type="match status" value="1"/>
</dbReference>
<evidence type="ECO:0000256" key="1">
    <source>
        <dbReference type="ARBA" id="ARBA00004067"/>
    </source>
</evidence>
<dbReference type="AlphaFoldDB" id="A0A1M4XCF7"/>
<dbReference type="SUPFAM" id="SSF47781">
    <property type="entry name" value="RuvA domain 2-like"/>
    <property type="match status" value="1"/>
</dbReference>
<dbReference type="SMART" id="SM00532">
    <property type="entry name" value="LIGANc"/>
    <property type="match status" value="1"/>
</dbReference>
<dbReference type="InterPro" id="IPR010994">
    <property type="entry name" value="RuvA_2-like"/>
</dbReference>
<dbReference type="Gene3D" id="1.10.150.20">
    <property type="entry name" value="5' to 3' exonuclease, C-terminal subdomain"/>
    <property type="match status" value="2"/>
</dbReference>
<evidence type="ECO:0000259" key="13">
    <source>
        <dbReference type="PROSITE" id="PS50172"/>
    </source>
</evidence>
<dbReference type="PIRSF" id="PIRSF001604">
    <property type="entry name" value="LigA"/>
    <property type="match status" value="1"/>
</dbReference>
<dbReference type="Pfam" id="PF14520">
    <property type="entry name" value="HHH_5"/>
    <property type="match status" value="2"/>
</dbReference>
<feature type="binding site" evidence="12">
    <location>
        <position position="283"/>
    </location>
    <ligand>
        <name>NAD(+)</name>
        <dbReference type="ChEBI" id="CHEBI:57540"/>
    </ligand>
</feature>
<evidence type="ECO:0000256" key="2">
    <source>
        <dbReference type="ARBA" id="ARBA00022598"/>
    </source>
</evidence>
<dbReference type="HAMAP" id="MF_01588">
    <property type="entry name" value="DNA_ligase_A"/>
    <property type="match status" value="1"/>
</dbReference>
<dbReference type="GO" id="GO:0003911">
    <property type="term" value="F:DNA ligase (NAD+) activity"/>
    <property type="evidence" value="ECO:0007669"/>
    <property type="project" value="UniProtKB-UniRule"/>
</dbReference>
<accession>A0A1M4XCF7</accession>
<keyword evidence="15" id="KW-1185">Reference proteome</keyword>
<keyword evidence="5 12" id="KW-0227">DNA damage</keyword>
<dbReference type="Pfam" id="PF00533">
    <property type="entry name" value="BRCT"/>
    <property type="match status" value="1"/>
</dbReference>
<evidence type="ECO:0000256" key="7">
    <source>
        <dbReference type="ARBA" id="ARBA00022842"/>
    </source>
</evidence>
<dbReference type="Pfam" id="PF01653">
    <property type="entry name" value="DNA_ligase_aden"/>
    <property type="match status" value="1"/>
</dbReference>
<feature type="binding site" evidence="12">
    <location>
        <position position="147"/>
    </location>
    <ligand>
        <name>NAD(+)</name>
        <dbReference type="ChEBI" id="CHEBI:57540"/>
    </ligand>
</feature>
<dbReference type="SUPFAM" id="SSF50249">
    <property type="entry name" value="Nucleic acid-binding proteins"/>
    <property type="match status" value="1"/>
</dbReference>
<dbReference type="SUPFAM" id="SSF56091">
    <property type="entry name" value="DNA ligase/mRNA capping enzyme, catalytic domain"/>
    <property type="match status" value="1"/>
</dbReference>
<comment type="similarity">
    <text evidence="12">Belongs to the NAD-dependent DNA ligase family. LigA subfamily.</text>
</comment>
<keyword evidence="3 12" id="KW-0235">DNA replication</keyword>
<feature type="binding site" evidence="12">
    <location>
        <begin position="27"/>
        <end position="31"/>
    </location>
    <ligand>
        <name>NAD(+)</name>
        <dbReference type="ChEBI" id="CHEBI:57540"/>
    </ligand>
</feature>
<dbReference type="InterPro" id="IPR013840">
    <property type="entry name" value="DNAligase_N"/>
</dbReference>
<evidence type="ECO:0000256" key="3">
    <source>
        <dbReference type="ARBA" id="ARBA00022705"/>
    </source>
</evidence>
<proteinExistence type="inferred from homology"/>
<organism evidence="14 15">
    <name type="scientific">Schwartzia succinivorans DSM 10502</name>
    <dbReference type="NCBI Taxonomy" id="1123243"/>
    <lineage>
        <taxon>Bacteria</taxon>
        <taxon>Bacillati</taxon>
        <taxon>Bacillota</taxon>
        <taxon>Negativicutes</taxon>
        <taxon>Selenomonadales</taxon>
        <taxon>Selenomonadaceae</taxon>
        <taxon>Schwartzia</taxon>
    </lineage>
</organism>
<dbReference type="Proteomes" id="UP000184404">
    <property type="component" value="Unassembled WGS sequence"/>
</dbReference>
<sequence length="632" mass="69314">MTREEHLEAIKKADHEYYDLDTPTLSDEEYDALRKSYIEKYGAEDLDYTPGGVSGEFTAFHHTTPVISLGKVKAGETEKILAGIKKLWPAVLEPKLDGLTVVAYPDEKGVCRFVTRGNGADGEVLPNFISRYEGKPVNRTGYPVRGEVFLTRPAFDSIVESQKAAGEEPFRQIRNAAAGILRNKERSPYIDKLSYLCYDVVGLDVAEGEKMERIEKDTDFDCVKISSYETPEETAEAIQPLYDSIVESGAFPIDGIVIKTQQSDSLKRFGSTGHHPNNALAWKAETDKFTTVLRKVQWQVGRQRVTPVAVVDPVEIDGTIVTQASLANPGVIRKLGLKIGAGVTIHKSNEIIPQILSVITEGTEQIDFPETCPACGSDLREENEQLFCDNPLCAEKLAQGIAYIGSKKVLDIEGMSIETARKLVAAYPELVREKQIFSAFFLSKEEIEALPGFAKKSADKLYANIQGAAQNVDLAHFIAACAVPGIGMTVGTALMERYGTYEAVLAALNNDAEDFTAIEGIGELTAAVLHGETFRSSFRALREAVTPAEYKKDENNKPEQQLTFVITGKMEKPRSYYEEIIQKAGHKTAGSVSGNTDYLVIADTNSTSSKAKKARDLGTKLISPAELEEMLG</sequence>
<dbReference type="PROSITE" id="PS50172">
    <property type="entry name" value="BRCT"/>
    <property type="match status" value="1"/>
</dbReference>
<evidence type="ECO:0000313" key="15">
    <source>
        <dbReference type="Proteomes" id="UP000184404"/>
    </source>
</evidence>
<feature type="binding site" evidence="12">
    <location>
        <position position="393"/>
    </location>
    <ligand>
        <name>Zn(2+)</name>
        <dbReference type="ChEBI" id="CHEBI:29105"/>
    </ligand>
</feature>
<evidence type="ECO:0000256" key="12">
    <source>
        <dbReference type="HAMAP-Rule" id="MF_01588"/>
    </source>
</evidence>
<dbReference type="GO" id="GO:0006260">
    <property type="term" value="P:DNA replication"/>
    <property type="evidence" value="ECO:0007669"/>
    <property type="project" value="UniProtKB-KW"/>
</dbReference>
<dbReference type="RefSeq" id="WP_072935528.1">
    <property type="nucleotide sequence ID" value="NZ_FQUG01000005.1"/>
</dbReference>